<comment type="caution">
    <text evidence="1">The sequence shown here is derived from an EMBL/GenBank/DDBJ whole genome shotgun (WGS) entry which is preliminary data.</text>
</comment>
<reference evidence="1" key="2">
    <citation type="journal article" date="2022" name="Microbiol. Resour. Announc.">
        <title>Metagenome Sequencing to Explore Phylogenomics of Terrestrial Cyanobacteria.</title>
        <authorList>
            <person name="Ward R.D."/>
            <person name="Stajich J.E."/>
            <person name="Johansen J.R."/>
            <person name="Huntemann M."/>
            <person name="Clum A."/>
            <person name="Foster B."/>
            <person name="Foster B."/>
            <person name="Roux S."/>
            <person name="Palaniappan K."/>
            <person name="Varghese N."/>
            <person name="Mukherjee S."/>
            <person name="Reddy T.B.K."/>
            <person name="Daum C."/>
            <person name="Copeland A."/>
            <person name="Chen I.A."/>
            <person name="Ivanova N.N."/>
            <person name="Kyrpides N.C."/>
            <person name="Shapiro N."/>
            <person name="Eloe-Fadrosh E.A."/>
            <person name="Pietrasiak N."/>
        </authorList>
    </citation>
    <scope>NUCLEOTIDE SEQUENCE</scope>
    <source>
        <strain evidence="1">GSE-NOS-MK-12-04C</strain>
    </source>
</reference>
<dbReference type="EMBL" id="JAHHGZ010000036">
    <property type="protein sequence ID" value="MBW4670883.1"/>
    <property type="molecule type" value="Genomic_DNA"/>
</dbReference>
<evidence type="ECO:0000313" key="1">
    <source>
        <dbReference type="EMBL" id="MBW4670883.1"/>
    </source>
</evidence>
<evidence type="ECO:0000313" key="2">
    <source>
        <dbReference type="Proteomes" id="UP000729701"/>
    </source>
</evidence>
<protein>
    <recommendedName>
        <fullName evidence="3">PLAT domain-containing protein</fullName>
    </recommendedName>
</protein>
<evidence type="ECO:0008006" key="3">
    <source>
        <dbReference type="Google" id="ProtNLM"/>
    </source>
</evidence>
<dbReference type="AlphaFoldDB" id="A0A951QTS3"/>
<sequence>MKRHFQIKNVVLSLLLATSTIPVTSILGLRQSTAIAQSLSGLEMTITTGGDDLREGSVAYGVVELRGGRREKVNLNGGRGWGNNSTNKVFIPLPGGTKLDDLISFTLEHAGPPRRFPDSYDNWNVDKLRVATAKTCSAGVRLANSSGRPFVRFTGGKTFQDITLNSPSSARNTPVSRLQVTITTGGDDLRGGSVAYGEIKLQNGTTLSKVNLNQGRGWGNNSTNTVSIPLQSGTKIGDLASLRIEHDGAPRDVFQGYDNWNVDRAIVATPEACSTEVQLINKTGRPLVRFTGADTFRKYPINQR</sequence>
<dbReference type="Proteomes" id="UP000729701">
    <property type="component" value="Unassembled WGS sequence"/>
</dbReference>
<name>A0A951QTS3_9CYAN</name>
<accession>A0A951QTS3</accession>
<gene>
    <name evidence="1" type="ORF">KME60_26535</name>
</gene>
<proteinExistence type="predicted"/>
<reference evidence="1" key="1">
    <citation type="submission" date="2021-05" db="EMBL/GenBank/DDBJ databases">
        <authorList>
            <person name="Pietrasiak N."/>
            <person name="Ward R."/>
            <person name="Stajich J.E."/>
            <person name="Kurbessoian T."/>
        </authorList>
    </citation>
    <scope>NUCLEOTIDE SEQUENCE</scope>
    <source>
        <strain evidence="1">GSE-NOS-MK-12-04C</strain>
    </source>
</reference>
<organism evidence="1 2">
    <name type="scientific">Cyanomargarita calcarea GSE-NOS-MK-12-04C</name>
    <dbReference type="NCBI Taxonomy" id="2839659"/>
    <lineage>
        <taxon>Bacteria</taxon>
        <taxon>Bacillati</taxon>
        <taxon>Cyanobacteriota</taxon>
        <taxon>Cyanophyceae</taxon>
        <taxon>Nostocales</taxon>
        <taxon>Cyanomargaritaceae</taxon>
        <taxon>Cyanomargarita</taxon>
    </lineage>
</organism>